<dbReference type="OrthoDB" id="8481850at2"/>
<dbReference type="STRING" id="706587.Desti_5167"/>
<name>I4CDX8_DESTA</name>
<evidence type="ECO:0000256" key="3">
    <source>
        <dbReference type="ARBA" id="ARBA00023180"/>
    </source>
</evidence>
<keyword evidence="1" id="KW-0732">Signal</keyword>
<dbReference type="SUPFAM" id="SSF50965">
    <property type="entry name" value="Galactose oxidase, central domain"/>
    <property type="match status" value="1"/>
</dbReference>
<proteinExistence type="predicted"/>
<dbReference type="Gene3D" id="2.130.10.130">
    <property type="entry name" value="Integrin alpha, N-terminal"/>
    <property type="match status" value="3"/>
</dbReference>
<dbReference type="KEGG" id="dti:Desti_5167"/>
<dbReference type="eggNOG" id="COG3266">
    <property type="taxonomic scope" value="Bacteria"/>
</dbReference>
<dbReference type="InterPro" id="IPR011043">
    <property type="entry name" value="Gal_Oxase/kelch_b-propeller"/>
</dbReference>
<sequence>MSVLSRMRKASLSARESVKNWWGVRNLVLRHSNDLILEPLEDRIVMDGEVSFLQNLTADDGLGGDTFGSAVSSDGQWFIVGAPQDDDHGLSSGSAYLYRFADGLWGETQKITASDGEEGDLFGRWVAIEGDYALVGAEQDDDHGSNSGAVYVYHLENGTWVETQKLTASDGSSWDRFGGSGDISGDYAVIGAAYDDDKDFASGSAYLFHLENGSWVEVQKLIAPDSGRGDLFGASVSLQGNHLIVGAAYNDQIDSNAGAVYLYRLDSGMCSLEQKLVASDGSLGDCFGSSVSIFGDYAIVGAAYDALAQESVQTIGPEAGSAYIFHKVDGVWIQEQRITASYAGNYDHFGISVSLSGEYAVVGAYQDDSWGTDAGNVYLFRLQNGAWVEQEMLQRSEAGESDWFWVQRFYGWASYRSRSVSR</sequence>
<dbReference type="SMART" id="SM00191">
    <property type="entry name" value="Int_alpha"/>
    <property type="match status" value="6"/>
</dbReference>
<dbReference type="PANTHER" id="PTHR36220:SF1">
    <property type="entry name" value="GAMMA TUBULIN COMPLEX COMPONENT C-TERMINAL DOMAIN-CONTAINING PROTEIN"/>
    <property type="match status" value="1"/>
</dbReference>
<keyword evidence="3" id="KW-0325">Glycoprotein</keyword>
<reference evidence="5" key="1">
    <citation type="submission" date="2012-06" db="EMBL/GenBank/DDBJ databases">
        <title>Complete sequence of chromosome of Desulfomonile tiedjei DSM 6799.</title>
        <authorList>
            <person name="Lucas S."/>
            <person name="Copeland A."/>
            <person name="Lapidus A."/>
            <person name="Glavina del Rio T."/>
            <person name="Dalin E."/>
            <person name="Tice H."/>
            <person name="Bruce D."/>
            <person name="Goodwin L."/>
            <person name="Pitluck S."/>
            <person name="Peters L."/>
            <person name="Ovchinnikova G."/>
            <person name="Zeytun A."/>
            <person name="Lu M."/>
            <person name="Kyrpides N."/>
            <person name="Mavromatis K."/>
            <person name="Ivanova N."/>
            <person name="Brettin T."/>
            <person name="Detter J.C."/>
            <person name="Han C."/>
            <person name="Larimer F."/>
            <person name="Land M."/>
            <person name="Hauser L."/>
            <person name="Markowitz V."/>
            <person name="Cheng J.-F."/>
            <person name="Hugenholtz P."/>
            <person name="Woyke T."/>
            <person name="Wu D."/>
            <person name="Spring S."/>
            <person name="Schroeder M."/>
            <person name="Brambilla E."/>
            <person name="Klenk H.-P."/>
            <person name="Eisen J.A."/>
        </authorList>
    </citation>
    <scope>NUCLEOTIDE SEQUENCE [LARGE SCALE GENOMIC DNA]</scope>
    <source>
        <strain evidence="5">ATCC 49306 / DSM 6799 / DCB-1</strain>
    </source>
</reference>
<evidence type="ECO:0000256" key="1">
    <source>
        <dbReference type="ARBA" id="ARBA00022729"/>
    </source>
</evidence>
<evidence type="ECO:0008006" key="6">
    <source>
        <dbReference type="Google" id="ProtNLM"/>
    </source>
</evidence>
<dbReference type="Pfam" id="PF14312">
    <property type="entry name" value="FG-GAP_2"/>
    <property type="match status" value="6"/>
</dbReference>
<protein>
    <recommendedName>
        <fullName evidence="6">FG-GAP repeat protein</fullName>
    </recommendedName>
</protein>
<dbReference type="RefSeq" id="WP_014812871.1">
    <property type="nucleotide sequence ID" value="NC_018025.1"/>
</dbReference>
<keyword evidence="5" id="KW-1185">Reference proteome</keyword>
<dbReference type="InterPro" id="IPR013517">
    <property type="entry name" value="FG-GAP"/>
</dbReference>
<evidence type="ECO:0000256" key="2">
    <source>
        <dbReference type="ARBA" id="ARBA00022737"/>
    </source>
</evidence>
<evidence type="ECO:0000313" key="5">
    <source>
        <dbReference type="Proteomes" id="UP000006055"/>
    </source>
</evidence>
<dbReference type="InterPro" id="IPR028994">
    <property type="entry name" value="Integrin_alpha_N"/>
</dbReference>
<accession>I4CDX8</accession>
<dbReference type="PANTHER" id="PTHR36220">
    <property type="entry name" value="UNNAMED PRODUCT"/>
    <property type="match status" value="1"/>
</dbReference>
<dbReference type="AlphaFoldDB" id="I4CDX8"/>
<evidence type="ECO:0000313" key="4">
    <source>
        <dbReference type="EMBL" id="AFM27769.1"/>
    </source>
</evidence>
<gene>
    <name evidence="4" type="ordered locus">Desti_5167</name>
</gene>
<dbReference type="InterPro" id="IPR013519">
    <property type="entry name" value="Int_alpha_beta-p"/>
</dbReference>
<dbReference type="EMBL" id="CP003360">
    <property type="protein sequence ID" value="AFM27769.1"/>
    <property type="molecule type" value="Genomic_DNA"/>
</dbReference>
<dbReference type="HOGENOM" id="CLU_650087_0_0_7"/>
<keyword evidence="2" id="KW-0677">Repeat</keyword>
<dbReference type="Proteomes" id="UP000006055">
    <property type="component" value="Chromosome"/>
</dbReference>
<organism evidence="4 5">
    <name type="scientific">Desulfomonile tiedjei (strain ATCC 49306 / DSM 6799 / DCB-1)</name>
    <dbReference type="NCBI Taxonomy" id="706587"/>
    <lineage>
        <taxon>Bacteria</taxon>
        <taxon>Pseudomonadati</taxon>
        <taxon>Thermodesulfobacteriota</taxon>
        <taxon>Desulfomonilia</taxon>
        <taxon>Desulfomonilales</taxon>
        <taxon>Desulfomonilaceae</taxon>
        <taxon>Desulfomonile</taxon>
    </lineage>
</organism>